<keyword evidence="3" id="KW-0964">Secreted</keyword>
<dbReference type="PANTHER" id="PTHR45650:SF4">
    <property type="entry name" value="GDSL-LIKE LIPASE_ACYLHYDROLASE FAMILY PROTEIN, EXPRESSED"/>
    <property type="match status" value="1"/>
</dbReference>
<dbReference type="STRING" id="2094558.A0A314ZPU1"/>
<evidence type="ECO:0000313" key="8">
    <source>
        <dbReference type="EMBL" id="PQQ20393.1"/>
    </source>
</evidence>
<evidence type="ECO:0000256" key="4">
    <source>
        <dbReference type="ARBA" id="ARBA00022729"/>
    </source>
</evidence>
<evidence type="ECO:0000256" key="5">
    <source>
        <dbReference type="ARBA" id="ARBA00022801"/>
    </source>
</evidence>
<evidence type="ECO:0000313" key="9">
    <source>
        <dbReference type="Proteomes" id="UP000250321"/>
    </source>
</evidence>
<dbReference type="Gene3D" id="3.40.50.1110">
    <property type="entry name" value="SGNH hydrolase"/>
    <property type="match status" value="1"/>
</dbReference>
<keyword evidence="4" id="KW-0732">Signal</keyword>
<evidence type="ECO:0000256" key="3">
    <source>
        <dbReference type="ARBA" id="ARBA00022525"/>
    </source>
</evidence>
<evidence type="ECO:0000256" key="7">
    <source>
        <dbReference type="ARBA" id="ARBA00023098"/>
    </source>
</evidence>
<keyword evidence="9" id="KW-1185">Reference proteome</keyword>
<keyword evidence="7" id="KW-0443">Lipid metabolism</keyword>
<keyword evidence="5" id="KW-0378">Hydrolase</keyword>
<dbReference type="InterPro" id="IPR051238">
    <property type="entry name" value="GDSL_esterase/lipase"/>
</dbReference>
<comment type="similarity">
    <text evidence="2">Belongs to the 'GDSL' lipolytic enzyme family.</text>
</comment>
<dbReference type="GO" id="GO:0016787">
    <property type="term" value="F:hydrolase activity"/>
    <property type="evidence" value="ECO:0007669"/>
    <property type="project" value="UniProtKB-KW"/>
</dbReference>
<dbReference type="GO" id="GO:0005576">
    <property type="term" value="C:extracellular region"/>
    <property type="evidence" value="ECO:0007669"/>
    <property type="project" value="UniProtKB-SubCell"/>
</dbReference>
<reference evidence="8 9" key="1">
    <citation type="submission" date="2018-02" db="EMBL/GenBank/DDBJ databases">
        <title>Draft genome of wild Prunus yedoensis var. nudiflora.</title>
        <authorList>
            <person name="Baek S."/>
            <person name="Kim J.-H."/>
            <person name="Choi K."/>
            <person name="Kim G.-B."/>
            <person name="Cho A."/>
            <person name="Jang H."/>
            <person name="Shin C.-H."/>
            <person name="Yu H.-J."/>
            <person name="Mun J.-H."/>
        </authorList>
    </citation>
    <scope>NUCLEOTIDE SEQUENCE [LARGE SCALE GENOMIC DNA]</scope>
    <source>
        <strain evidence="9">cv. Jeju island</strain>
        <tissue evidence="8">Leaf</tissue>
    </source>
</reference>
<proteinExistence type="inferred from homology"/>
<dbReference type="GO" id="GO:0016042">
    <property type="term" value="P:lipid catabolic process"/>
    <property type="evidence" value="ECO:0007669"/>
    <property type="project" value="UniProtKB-KW"/>
</dbReference>
<evidence type="ECO:0000256" key="2">
    <source>
        <dbReference type="ARBA" id="ARBA00008668"/>
    </source>
</evidence>
<dbReference type="AlphaFoldDB" id="A0A314ZPU1"/>
<protein>
    <recommendedName>
        <fullName evidence="10">GDSL esterase/lipase</fullName>
    </recommendedName>
</protein>
<dbReference type="Proteomes" id="UP000250321">
    <property type="component" value="Unassembled WGS sequence"/>
</dbReference>
<dbReference type="PANTHER" id="PTHR45650">
    <property type="entry name" value="GDSL-LIKE LIPASE/ACYLHYDROLASE-RELATED"/>
    <property type="match status" value="1"/>
</dbReference>
<accession>A0A314ZPU1</accession>
<evidence type="ECO:0000256" key="6">
    <source>
        <dbReference type="ARBA" id="ARBA00022963"/>
    </source>
</evidence>
<dbReference type="InterPro" id="IPR036514">
    <property type="entry name" value="SGNH_hydro_sf"/>
</dbReference>
<gene>
    <name evidence="8" type="ORF">Pyn_32674</name>
</gene>
<organism evidence="8 9">
    <name type="scientific">Prunus yedoensis var. nudiflora</name>
    <dbReference type="NCBI Taxonomy" id="2094558"/>
    <lineage>
        <taxon>Eukaryota</taxon>
        <taxon>Viridiplantae</taxon>
        <taxon>Streptophyta</taxon>
        <taxon>Embryophyta</taxon>
        <taxon>Tracheophyta</taxon>
        <taxon>Spermatophyta</taxon>
        <taxon>Magnoliopsida</taxon>
        <taxon>eudicotyledons</taxon>
        <taxon>Gunneridae</taxon>
        <taxon>Pentapetalae</taxon>
        <taxon>rosids</taxon>
        <taxon>fabids</taxon>
        <taxon>Rosales</taxon>
        <taxon>Rosaceae</taxon>
        <taxon>Amygdaloideae</taxon>
        <taxon>Amygdaleae</taxon>
        <taxon>Prunus</taxon>
    </lineage>
</organism>
<name>A0A314ZPU1_PRUYE</name>
<dbReference type="EMBL" id="PJQY01000036">
    <property type="protein sequence ID" value="PQQ20393.1"/>
    <property type="molecule type" value="Genomic_DNA"/>
</dbReference>
<evidence type="ECO:0008006" key="10">
    <source>
        <dbReference type="Google" id="ProtNLM"/>
    </source>
</evidence>
<comment type="caution">
    <text evidence="8">The sequence shown here is derived from an EMBL/GenBank/DDBJ whole genome shotgun (WGS) entry which is preliminary data.</text>
</comment>
<dbReference type="OrthoDB" id="1193634at2759"/>
<comment type="subcellular location">
    <subcellularLocation>
        <location evidence="1">Secreted</location>
    </subcellularLocation>
</comment>
<sequence>MGSPIPLSLAPKKLISEIIAFQYHCSRPRLYNRGTNPTVACGRPRESLAQIQQIGELRGNFTDHCSAQNNVPAVFTFGDSLVDVGNNNYLQTLAKANFYPHGLDFGNNPTRRFSNGRTVVDIILT</sequence>
<evidence type="ECO:0000256" key="1">
    <source>
        <dbReference type="ARBA" id="ARBA00004613"/>
    </source>
</evidence>
<keyword evidence="6" id="KW-0442">Lipid degradation</keyword>